<dbReference type="InterPro" id="IPR013087">
    <property type="entry name" value="Znf_C2H2_type"/>
</dbReference>
<feature type="compositionally biased region" description="Low complexity" evidence="1">
    <location>
        <begin position="1"/>
        <end position="33"/>
    </location>
</feature>
<dbReference type="AlphaFoldDB" id="A0AAE0HY60"/>
<reference evidence="3" key="1">
    <citation type="journal article" date="2023" name="Mol. Phylogenet. Evol.">
        <title>Genome-scale phylogeny and comparative genomics of the fungal order Sordariales.</title>
        <authorList>
            <person name="Hensen N."/>
            <person name="Bonometti L."/>
            <person name="Westerberg I."/>
            <person name="Brannstrom I.O."/>
            <person name="Guillou S."/>
            <person name="Cros-Aarteil S."/>
            <person name="Calhoun S."/>
            <person name="Haridas S."/>
            <person name="Kuo A."/>
            <person name="Mondo S."/>
            <person name="Pangilinan J."/>
            <person name="Riley R."/>
            <person name="LaButti K."/>
            <person name="Andreopoulos B."/>
            <person name="Lipzen A."/>
            <person name="Chen C."/>
            <person name="Yan M."/>
            <person name="Daum C."/>
            <person name="Ng V."/>
            <person name="Clum A."/>
            <person name="Steindorff A."/>
            <person name="Ohm R.A."/>
            <person name="Martin F."/>
            <person name="Silar P."/>
            <person name="Natvig D.O."/>
            <person name="Lalanne C."/>
            <person name="Gautier V."/>
            <person name="Ament-Velasquez S.L."/>
            <person name="Kruys A."/>
            <person name="Hutchinson M.I."/>
            <person name="Powell A.J."/>
            <person name="Barry K."/>
            <person name="Miller A.N."/>
            <person name="Grigoriev I.V."/>
            <person name="Debuchy R."/>
            <person name="Gladieux P."/>
            <person name="Hiltunen Thoren M."/>
            <person name="Johannesson H."/>
        </authorList>
    </citation>
    <scope>NUCLEOTIDE SEQUENCE</scope>
    <source>
        <strain evidence="3">CBS 118394</strain>
    </source>
</reference>
<evidence type="ECO:0000313" key="3">
    <source>
        <dbReference type="EMBL" id="KAK3314774.1"/>
    </source>
</evidence>
<keyword evidence="4" id="KW-1185">Reference proteome</keyword>
<accession>A0AAE0HY60</accession>
<dbReference type="Proteomes" id="UP001283341">
    <property type="component" value="Unassembled WGS sequence"/>
</dbReference>
<feature type="compositionally biased region" description="Polar residues" evidence="1">
    <location>
        <begin position="34"/>
        <end position="53"/>
    </location>
</feature>
<proteinExistence type="predicted"/>
<name>A0AAE0HY60_9PEZI</name>
<sequence length="358" mass="39485">MHLSFNDNSSFSFSSHTMGDSSSSSTSSSCHSSNYCPHTPTSGRSTPRSNSLDFGSSFSSSGSFAVHLTPPSSATSAYFPRDLNMTGDGSDFLQTPVTPTRDHMRTNFSDLSLGGCDGQPPIKGSGSPLCSINTAAWLEYPDYFSFEDVQSRGMLFTPDPTAPTRCDLEASSMWCNPDSPFGFENLSNSTSRSVKREPIRGQPMAPNLDKFRQNTARLHEAQRTSTTRVKKQIKRKGLSPAPTHTVAKKSSHICDFLGCTLSYQRLEHLKRHQKTIHQMPGEVGPSSYKCPLCQAKPFNRLDNWKIHAQLHCNPSRRSPRVKLIPGAMAVVDKTYAMFKAQGTREGKARKGMNEPMRS</sequence>
<evidence type="ECO:0000313" key="4">
    <source>
        <dbReference type="Proteomes" id="UP001283341"/>
    </source>
</evidence>
<gene>
    <name evidence="3" type="ORF">B0H66DRAFT_627489</name>
</gene>
<evidence type="ECO:0000256" key="1">
    <source>
        <dbReference type="SAM" id="MobiDB-lite"/>
    </source>
</evidence>
<dbReference type="SMART" id="SM00355">
    <property type="entry name" value="ZnF_C2H2"/>
    <property type="match status" value="2"/>
</dbReference>
<reference evidence="3" key="2">
    <citation type="submission" date="2023-06" db="EMBL/GenBank/DDBJ databases">
        <authorList>
            <consortium name="Lawrence Berkeley National Laboratory"/>
            <person name="Haridas S."/>
            <person name="Hensen N."/>
            <person name="Bonometti L."/>
            <person name="Westerberg I."/>
            <person name="Brannstrom I.O."/>
            <person name="Guillou S."/>
            <person name="Cros-Aarteil S."/>
            <person name="Calhoun S."/>
            <person name="Kuo A."/>
            <person name="Mondo S."/>
            <person name="Pangilinan J."/>
            <person name="Riley R."/>
            <person name="Labutti K."/>
            <person name="Andreopoulos B."/>
            <person name="Lipzen A."/>
            <person name="Chen C."/>
            <person name="Yanf M."/>
            <person name="Daum C."/>
            <person name="Ng V."/>
            <person name="Clum A."/>
            <person name="Steindorff A."/>
            <person name="Ohm R."/>
            <person name="Martin F."/>
            <person name="Silar P."/>
            <person name="Natvig D."/>
            <person name="Lalanne C."/>
            <person name="Gautier V."/>
            <person name="Ament-Velasquez S.L."/>
            <person name="Kruys A."/>
            <person name="Hutchinson M.I."/>
            <person name="Powell A.J."/>
            <person name="Barry K."/>
            <person name="Miller A.N."/>
            <person name="Grigoriev I.V."/>
            <person name="Debuchy R."/>
            <person name="Gladieux P."/>
            <person name="Thoren M.H."/>
            <person name="Johannesson H."/>
        </authorList>
    </citation>
    <scope>NUCLEOTIDE SEQUENCE</scope>
    <source>
        <strain evidence="3">CBS 118394</strain>
    </source>
</reference>
<evidence type="ECO:0000259" key="2">
    <source>
        <dbReference type="PROSITE" id="PS00028"/>
    </source>
</evidence>
<dbReference type="PROSITE" id="PS00028">
    <property type="entry name" value="ZINC_FINGER_C2H2_1"/>
    <property type="match status" value="1"/>
</dbReference>
<comment type="caution">
    <text evidence="3">The sequence shown here is derived from an EMBL/GenBank/DDBJ whole genome shotgun (WGS) entry which is preliminary data.</text>
</comment>
<organism evidence="3 4">
    <name type="scientific">Apodospora peruviana</name>
    <dbReference type="NCBI Taxonomy" id="516989"/>
    <lineage>
        <taxon>Eukaryota</taxon>
        <taxon>Fungi</taxon>
        <taxon>Dikarya</taxon>
        <taxon>Ascomycota</taxon>
        <taxon>Pezizomycotina</taxon>
        <taxon>Sordariomycetes</taxon>
        <taxon>Sordariomycetidae</taxon>
        <taxon>Sordariales</taxon>
        <taxon>Lasiosphaeriaceae</taxon>
        <taxon>Apodospora</taxon>
    </lineage>
</organism>
<protein>
    <recommendedName>
        <fullName evidence="2">C2H2-type domain-containing protein</fullName>
    </recommendedName>
</protein>
<feature type="domain" description="C2H2-type" evidence="2">
    <location>
        <begin position="254"/>
        <end position="277"/>
    </location>
</feature>
<dbReference type="Gene3D" id="3.30.160.60">
    <property type="entry name" value="Classic Zinc Finger"/>
    <property type="match status" value="1"/>
</dbReference>
<feature type="region of interest" description="Disordered" evidence="1">
    <location>
        <begin position="186"/>
        <end position="207"/>
    </location>
</feature>
<dbReference type="EMBL" id="JAUEDM010000006">
    <property type="protein sequence ID" value="KAK3314774.1"/>
    <property type="molecule type" value="Genomic_DNA"/>
</dbReference>
<feature type="region of interest" description="Disordered" evidence="1">
    <location>
        <begin position="1"/>
        <end position="53"/>
    </location>
</feature>